<evidence type="ECO:0000313" key="6">
    <source>
        <dbReference type="EnsemblPlants" id="OB07G26700.1"/>
    </source>
</evidence>
<dbReference type="eggNOG" id="KOG4197">
    <property type="taxonomic scope" value="Eukaryota"/>
</dbReference>
<reference evidence="6" key="2">
    <citation type="submission" date="2013-04" db="UniProtKB">
        <authorList>
            <consortium name="EnsemblPlants"/>
        </authorList>
    </citation>
    <scope>IDENTIFICATION</scope>
</reference>
<dbReference type="PROSITE" id="PS51375">
    <property type="entry name" value="PPR"/>
    <property type="match status" value="2"/>
</dbReference>
<feature type="chain" id="PRO_5005352010" description="Pentacotripeptide-repeat region of PRORP domain-containing protein" evidence="5">
    <location>
        <begin position="19"/>
        <end position="501"/>
    </location>
</feature>
<dbReference type="OMA" id="EFFHLMN"/>
<proteinExistence type="inferred from homology"/>
<sequence length="501" mass="56648">MPPRRFLLRLLLRRRCRLLSTAVAAPGRPTDPALLLRLCTVLYQHQHAPDAALRRRLSALPLPSAEDDLRELFLQASARFPLSWRPVHRLLDHLTAVHGFAHSPATAARFVDVLAKSRNVDLLHCTLLSFPPELRSLAALRAAIRGLAPAREVGKVSALVTLFPDADRRRTLSFITDVVCSICKLPDVAEKVIKQAEHRYGVSRTGRCCELLVIAYCRAGMFSDACRVWNGMERRGLEPGAPAYEEIVVTLFKNNRVPDAMKVFDGMRRRGVSDGGKGGCYRAVVSWLCKEGRIVYMVFAEMVKRGMEVDGEVMGNLVYGLLVRRRVREAYKLFHGVNEKDVALYHGLMKGLIRIKRAGEATEVFREMVARGCEPNMHTYIMLLQGHLGKSGRKGRDPLVNFESIFVGGLVKAGRTLEATKFVERTMWSGVDVPRFDYNKFLYYFSNEEGVSMFEEVGRRLKDVGHVDLGDIFLTYGERMATRDRRRRAMNGHLTEVQDYI</sequence>
<name>J3MMN8_ORYBR</name>
<dbReference type="InterPro" id="IPR002885">
    <property type="entry name" value="PPR_rpt"/>
</dbReference>
<protein>
    <recommendedName>
        <fullName evidence="8">Pentacotripeptide-repeat region of PRORP domain-containing protein</fullName>
    </recommendedName>
</protein>
<evidence type="ECO:0000256" key="4">
    <source>
        <dbReference type="PROSITE-ProRule" id="PRU00708"/>
    </source>
</evidence>
<evidence type="ECO:0000256" key="3">
    <source>
        <dbReference type="ARBA" id="ARBA00022946"/>
    </source>
</evidence>
<dbReference type="Proteomes" id="UP000006038">
    <property type="component" value="Chromosome 7"/>
</dbReference>
<accession>J3MMN8</accession>
<keyword evidence="5" id="KW-0732">Signal</keyword>
<dbReference type="HOGENOM" id="CLU_002706_49_20_1"/>
<dbReference type="Pfam" id="PF01535">
    <property type="entry name" value="PPR"/>
    <property type="match status" value="2"/>
</dbReference>
<dbReference type="Gramene" id="OB07G26700.1">
    <property type="protein sequence ID" value="OB07G26700.1"/>
    <property type="gene ID" value="OB07G26700"/>
</dbReference>
<keyword evidence="2" id="KW-0677">Repeat</keyword>
<evidence type="ECO:0008006" key="8">
    <source>
        <dbReference type="Google" id="ProtNLM"/>
    </source>
</evidence>
<keyword evidence="3" id="KW-0809">Transit peptide</keyword>
<dbReference type="InterPro" id="IPR011990">
    <property type="entry name" value="TPR-like_helical_dom_sf"/>
</dbReference>
<organism evidence="6">
    <name type="scientific">Oryza brachyantha</name>
    <name type="common">malo sina</name>
    <dbReference type="NCBI Taxonomy" id="4533"/>
    <lineage>
        <taxon>Eukaryota</taxon>
        <taxon>Viridiplantae</taxon>
        <taxon>Streptophyta</taxon>
        <taxon>Embryophyta</taxon>
        <taxon>Tracheophyta</taxon>
        <taxon>Spermatophyta</taxon>
        <taxon>Magnoliopsida</taxon>
        <taxon>Liliopsida</taxon>
        <taxon>Poales</taxon>
        <taxon>Poaceae</taxon>
        <taxon>BOP clade</taxon>
        <taxon>Oryzoideae</taxon>
        <taxon>Oryzeae</taxon>
        <taxon>Oryzinae</taxon>
        <taxon>Oryza</taxon>
    </lineage>
</organism>
<dbReference type="Pfam" id="PF13041">
    <property type="entry name" value="PPR_2"/>
    <property type="match status" value="1"/>
</dbReference>
<feature type="repeat" description="PPR" evidence="4">
    <location>
        <begin position="341"/>
        <end position="375"/>
    </location>
</feature>
<evidence type="ECO:0000256" key="1">
    <source>
        <dbReference type="ARBA" id="ARBA00007626"/>
    </source>
</evidence>
<feature type="repeat" description="PPR" evidence="4">
    <location>
        <begin position="205"/>
        <end position="239"/>
    </location>
</feature>
<reference evidence="6" key="1">
    <citation type="journal article" date="2013" name="Nat. Commun.">
        <title>Whole-genome sequencing of Oryza brachyantha reveals mechanisms underlying Oryza genome evolution.</title>
        <authorList>
            <person name="Chen J."/>
            <person name="Huang Q."/>
            <person name="Gao D."/>
            <person name="Wang J."/>
            <person name="Lang Y."/>
            <person name="Liu T."/>
            <person name="Li B."/>
            <person name="Bai Z."/>
            <person name="Luis Goicoechea J."/>
            <person name="Liang C."/>
            <person name="Chen C."/>
            <person name="Zhang W."/>
            <person name="Sun S."/>
            <person name="Liao Y."/>
            <person name="Zhang X."/>
            <person name="Yang L."/>
            <person name="Song C."/>
            <person name="Wang M."/>
            <person name="Shi J."/>
            <person name="Liu G."/>
            <person name="Liu J."/>
            <person name="Zhou H."/>
            <person name="Zhou W."/>
            <person name="Yu Q."/>
            <person name="An N."/>
            <person name="Chen Y."/>
            <person name="Cai Q."/>
            <person name="Wang B."/>
            <person name="Liu B."/>
            <person name="Min J."/>
            <person name="Huang Y."/>
            <person name="Wu H."/>
            <person name="Li Z."/>
            <person name="Zhang Y."/>
            <person name="Yin Y."/>
            <person name="Song W."/>
            <person name="Jiang J."/>
            <person name="Jackson S.A."/>
            <person name="Wing R.A."/>
            <person name="Wang J."/>
            <person name="Chen M."/>
        </authorList>
    </citation>
    <scope>NUCLEOTIDE SEQUENCE [LARGE SCALE GENOMIC DNA]</scope>
    <source>
        <strain evidence="6">cv. IRGC 101232</strain>
    </source>
</reference>
<dbReference type="EnsemblPlants" id="OB07G26700.1">
    <property type="protein sequence ID" value="OB07G26700.1"/>
    <property type="gene ID" value="OB07G26700"/>
</dbReference>
<dbReference type="AlphaFoldDB" id="J3MMN8"/>
<feature type="signal peptide" evidence="5">
    <location>
        <begin position="1"/>
        <end position="18"/>
    </location>
</feature>
<dbReference type="PANTHER" id="PTHR47447:SF28">
    <property type="entry name" value="PENTACOTRIPEPTIDE-REPEAT REGION OF PRORP DOMAIN-CONTAINING PROTEIN"/>
    <property type="match status" value="1"/>
</dbReference>
<comment type="similarity">
    <text evidence="1">Belongs to the PPR family. P subfamily.</text>
</comment>
<evidence type="ECO:0000313" key="7">
    <source>
        <dbReference type="Proteomes" id="UP000006038"/>
    </source>
</evidence>
<evidence type="ECO:0000256" key="5">
    <source>
        <dbReference type="SAM" id="SignalP"/>
    </source>
</evidence>
<dbReference type="STRING" id="4533.J3MMN8"/>
<dbReference type="PANTHER" id="PTHR47447">
    <property type="entry name" value="OS03G0856100 PROTEIN"/>
    <property type="match status" value="1"/>
</dbReference>
<dbReference type="Gene3D" id="1.25.40.10">
    <property type="entry name" value="Tetratricopeptide repeat domain"/>
    <property type="match status" value="2"/>
</dbReference>
<gene>
    <name evidence="6" type="primary">LOC107304566</name>
</gene>
<evidence type="ECO:0000256" key="2">
    <source>
        <dbReference type="ARBA" id="ARBA00022737"/>
    </source>
</evidence>
<dbReference type="NCBIfam" id="TIGR00756">
    <property type="entry name" value="PPR"/>
    <property type="match status" value="2"/>
</dbReference>
<keyword evidence="7" id="KW-1185">Reference proteome</keyword>